<dbReference type="InterPro" id="IPR046306">
    <property type="entry name" value="DUF6421"/>
</dbReference>
<gene>
    <name evidence="1" type="ORF">UFOPK2373_00585</name>
</gene>
<dbReference type="EMBL" id="CAEZXL010000084">
    <property type="protein sequence ID" value="CAB4687242.1"/>
    <property type="molecule type" value="Genomic_DNA"/>
</dbReference>
<sequence>MGTVSVGLSGIEIVKTQEWEVIKSACLTLRGHQVHDGSIPEKSVHKLCSIAVAGISGALRELASQIPHDKEYLLACAQDFDEWSDQGFLIPDFFDSLAAFHPEQNRVNATSHLVVFPMYTQNGSTDRFVEAVVLEVIWPDFVSDLEAGDYSNPAFVPIRFIDFTPGYVTNSAVLFPESVAVTPRVPAGADPGTKPSLPDFTWGGIFADREAARYRKVVEAAAEITRMDLPLGVRELLADQELAEQTYVMWDLIHDRTHMRGDLPFDPFMIKQRMPFFLYGLEELRCDLTAFRESVKLFRAKDTEPKLRQHAQLVQYAVLFDRIFRFPLSGNRVRNYDSVAGQMLFAYLHQHKVLHWTDTSLSIDWENLPDVVVNLSDEINELYWRSIDRPKVVHWLAAYDLVSSVLAPHPASKWAKRDIPLSGTTSELTDQVLDDEFPLSMFYEALMKKMAPVIQSTIGITGKN</sequence>
<dbReference type="Pfam" id="PF19985">
    <property type="entry name" value="DUF6421"/>
    <property type="match status" value="1"/>
</dbReference>
<organism evidence="1">
    <name type="scientific">freshwater metagenome</name>
    <dbReference type="NCBI Taxonomy" id="449393"/>
    <lineage>
        <taxon>unclassified sequences</taxon>
        <taxon>metagenomes</taxon>
        <taxon>ecological metagenomes</taxon>
    </lineage>
</organism>
<protein>
    <submittedName>
        <fullName evidence="1">Unannotated protein</fullName>
    </submittedName>
</protein>
<name>A0A6J6NM84_9ZZZZ</name>
<accession>A0A6J6NM84</accession>
<evidence type="ECO:0000313" key="1">
    <source>
        <dbReference type="EMBL" id="CAB4687242.1"/>
    </source>
</evidence>
<proteinExistence type="predicted"/>
<reference evidence="1" key="1">
    <citation type="submission" date="2020-05" db="EMBL/GenBank/DDBJ databases">
        <authorList>
            <person name="Chiriac C."/>
            <person name="Salcher M."/>
            <person name="Ghai R."/>
            <person name="Kavagutti S V."/>
        </authorList>
    </citation>
    <scope>NUCLEOTIDE SEQUENCE</scope>
</reference>
<dbReference type="AlphaFoldDB" id="A0A6J6NM84"/>